<dbReference type="Gene3D" id="2.60.40.10">
    <property type="entry name" value="Immunoglobulins"/>
    <property type="match status" value="1"/>
</dbReference>
<dbReference type="EMBL" id="CM009752">
    <property type="protein sequence ID" value="PUZ61478.1"/>
    <property type="molecule type" value="Genomic_DNA"/>
</dbReference>
<evidence type="ECO:0000259" key="13">
    <source>
        <dbReference type="PROSITE" id="PS50011"/>
    </source>
</evidence>
<dbReference type="Gramene" id="PUZ61470">
    <property type="protein sequence ID" value="PUZ61470"/>
    <property type="gene ID" value="GQ55_4G279300"/>
</dbReference>
<evidence type="ECO:0000259" key="14">
    <source>
        <dbReference type="PROSITE" id="PS50202"/>
    </source>
</evidence>
<dbReference type="Gene3D" id="3.30.200.20">
    <property type="entry name" value="Phosphorylase Kinase, domain 1"/>
    <property type="match status" value="2"/>
</dbReference>
<proteinExistence type="inferred from homology"/>
<dbReference type="FunFam" id="3.30.200.20:FF:000465">
    <property type="entry name" value="Cysteine-rich receptor-like protein kinase 6"/>
    <property type="match status" value="1"/>
</dbReference>
<dbReference type="InterPro" id="IPR011009">
    <property type="entry name" value="Kinase-like_dom_sf"/>
</dbReference>
<dbReference type="STRING" id="1504633.A0A2T7E0W4"/>
<dbReference type="SMART" id="SM00220">
    <property type="entry name" value="S_TKc"/>
    <property type="match status" value="2"/>
</dbReference>
<dbReference type="EMBL" id="CM009752">
    <property type="protein sequence ID" value="PUZ61470.1"/>
    <property type="molecule type" value="Genomic_DNA"/>
</dbReference>
<accession>A0A2T7E0W4</accession>
<feature type="domain" description="Protein kinase" evidence="13">
    <location>
        <begin position="542"/>
        <end position="797"/>
    </location>
</feature>
<feature type="domain" description="Protein kinase" evidence="13">
    <location>
        <begin position="37"/>
        <end position="331"/>
    </location>
</feature>
<comment type="subcellular location">
    <subcellularLocation>
        <location evidence="1">Membrane</location>
    </subcellularLocation>
</comment>
<evidence type="ECO:0000256" key="11">
    <source>
        <dbReference type="ARBA" id="ARBA00048679"/>
    </source>
</evidence>
<evidence type="ECO:0000313" key="15">
    <source>
        <dbReference type="EMBL" id="PUZ61470.1"/>
    </source>
</evidence>
<evidence type="ECO:0000256" key="5">
    <source>
        <dbReference type="ARBA" id="ARBA00022679"/>
    </source>
</evidence>
<reference evidence="15 16" key="1">
    <citation type="submission" date="2018-04" db="EMBL/GenBank/DDBJ databases">
        <title>WGS assembly of Panicum hallii var. hallii HAL2.</title>
        <authorList>
            <person name="Lovell J."/>
            <person name="Jenkins J."/>
            <person name="Lowry D."/>
            <person name="Mamidi S."/>
            <person name="Sreedasyam A."/>
            <person name="Weng X."/>
            <person name="Barry K."/>
            <person name="Bonette J."/>
            <person name="Campitelli B."/>
            <person name="Daum C."/>
            <person name="Gordon S."/>
            <person name="Gould B."/>
            <person name="Lipzen A."/>
            <person name="MacQueen A."/>
            <person name="Palacio-Mejia J."/>
            <person name="Plott C."/>
            <person name="Shakirov E."/>
            <person name="Shu S."/>
            <person name="Yoshinaga Y."/>
            <person name="Zane M."/>
            <person name="Rokhsar D."/>
            <person name="Grimwood J."/>
            <person name="Schmutz J."/>
            <person name="Juenger T."/>
        </authorList>
    </citation>
    <scope>NUCLEOTIDE SEQUENCE [LARGE SCALE GENOMIC DNA]</scope>
    <source>
        <strain evidence="16">cv. HAL2</strain>
        <strain evidence="15">HAL2</strain>
    </source>
</reference>
<dbReference type="InterPro" id="IPR000535">
    <property type="entry name" value="MSP_dom"/>
</dbReference>
<dbReference type="CDD" id="cd13999">
    <property type="entry name" value="STKc_MAP3K-like"/>
    <property type="match status" value="1"/>
</dbReference>
<dbReference type="PROSITE" id="PS50202">
    <property type="entry name" value="MSP"/>
    <property type="match status" value="1"/>
</dbReference>
<dbReference type="FunFam" id="3.30.200.20:FF:000060">
    <property type="entry name" value="Serine/threonine-protein kinase isoform 1"/>
    <property type="match status" value="1"/>
</dbReference>
<evidence type="ECO:0000313" key="16">
    <source>
        <dbReference type="Proteomes" id="UP000244336"/>
    </source>
</evidence>
<dbReference type="Gramene" id="PUZ61471">
    <property type="protein sequence ID" value="PUZ61471"/>
    <property type="gene ID" value="GQ55_4G279300"/>
</dbReference>
<dbReference type="OrthoDB" id="669884at2759"/>
<keyword evidence="16" id="KW-1185">Reference proteome</keyword>
<dbReference type="EMBL" id="CM009752">
    <property type="protein sequence ID" value="PUZ61479.1"/>
    <property type="molecule type" value="Genomic_DNA"/>
</dbReference>
<dbReference type="InterPro" id="IPR008271">
    <property type="entry name" value="Ser/Thr_kinase_AS"/>
</dbReference>
<dbReference type="InterPro" id="IPR001245">
    <property type="entry name" value="Ser-Thr/Tyr_kinase_cat_dom"/>
</dbReference>
<evidence type="ECO:0000256" key="8">
    <source>
        <dbReference type="ARBA" id="ARBA00022840"/>
    </source>
</evidence>
<dbReference type="PANTHER" id="PTHR45707">
    <property type="entry name" value="C2 CALCIUM/LIPID-BINDING PLANT PHOSPHORIBOSYLTRANSFERASE FAMILY PROTEIN"/>
    <property type="match status" value="1"/>
</dbReference>
<dbReference type="InterPro" id="IPR008962">
    <property type="entry name" value="PapD-like_sf"/>
</dbReference>
<dbReference type="SUPFAM" id="SSF56112">
    <property type="entry name" value="Protein kinase-like (PK-like)"/>
    <property type="match status" value="2"/>
</dbReference>
<comment type="catalytic activity">
    <reaction evidence="10">
        <text>L-threonyl-[protein] + ATP = O-phospho-L-threonyl-[protein] + ADP + H(+)</text>
        <dbReference type="Rhea" id="RHEA:46608"/>
        <dbReference type="Rhea" id="RHEA-COMP:11060"/>
        <dbReference type="Rhea" id="RHEA-COMP:11605"/>
        <dbReference type="ChEBI" id="CHEBI:15378"/>
        <dbReference type="ChEBI" id="CHEBI:30013"/>
        <dbReference type="ChEBI" id="CHEBI:30616"/>
        <dbReference type="ChEBI" id="CHEBI:61977"/>
        <dbReference type="ChEBI" id="CHEBI:456216"/>
        <dbReference type="EC" id="2.7.11.1"/>
    </reaction>
</comment>
<keyword evidence="6 12" id="KW-0547">Nucleotide-binding</keyword>
<dbReference type="FunFam" id="1.10.510.10:FF:000476">
    <property type="entry name" value="PAS domain-containing protein tyrosine kinase family protein"/>
    <property type="match status" value="1"/>
</dbReference>
<protein>
    <recommendedName>
        <fullName evidence="3">non-specific serine/threonine protein kinase</fullName>
        <ecNumber evidence="3">2.7.11.1</ecNumber>
    </recommendedName>
</protein>
<dbReference type="Pfam" id="PF00069">
    <property type="entry name" value="Pkinase"/>
    <property type="match status" value="1"/>
</dbReference>
<gene>
    <name evidence="15" type="ORF">GQ55_4G279300</name>
</gene>
<dbReference type="PRINTS" id="PR00109">
    <property type="entry name" value="TYRKINASE"/>
</dbReference>
<evidence type="ECO:0000256" key="10">
    <source>
        <dbReference type="ARBA" id="ARBA00047899"/>
    </source>
</evidence>
<evidence type="ECO:0000256" key="1">
    <source>
        <dbReference type="ARBA" id="ARBA00004370"/>
    </source>
</evidence>
<dbReference type="InterPro" id="IPR017441">
    <property type="entry name" value="Protein_kinase_ATP_BS"/>
</dbReference>
<dbReference type="Proteomes" id="UP000244336">
    <property type="component" value="Chromosome 4"/>
</dbReference>
<dbReference type="GO" id="GO:0016020">
    <property type="term" value="C:membrane"/>
    <property type="evidence" value="ECO:0007669"/>
    <property type="project" value="UniProtKB-SubCell"/>
</dbReference>
<feature type="domain" description="MSP" evidence="14">
    <location>
        <begin position="349"/>
        <end position="472"/>
    </location>
</feature>
<evidence type="ECO:0000256" key="3">
    <source>
        <dbReference type="ARBA" id="ARBA00012513"/>
    </source>
</evidence>
<dbReference type="Pfam" id="PF07714">
    <property type="entry name" value="PK_Tyr_Ser-Thr"/>
    <property type="match status" value="1"/>
</dbReference>
<keyword evidence="7" id="KW-0418">Kinase</keyword>
<dbReference type="Gene3D" id="1.10.510.10">
    <property type="entry name" value="Transferase(Phosphotransferase) domain 1"/>
    <property type="match status" value="2"/>
</dbReference>
<dbReference type="PROSITE" id="PS50011">
    <property type="entry name" value="PROTEIN_KINASE_DOM"/>
    <property type="match status" value="2"/>
</dbReference>
<dbReference type="EC" id="2.7.11.1" evidence="3"/>
<feature type="binding site" evidence="12">
    <location>
        <position position="65"/>
    </location>
    <ligand>
        <name>ATP</name>
        <dbReference type="ChEBI" id="CHEBI:30616"/>
    </ligand>
</feature>
<dbReference type="EMBL" id="CM009752">
    <property type="protein sequence ID" value="PUZ61471.1"/>
    <property type="molecule type" value="Genomic_DNA"/>
</dbReference>
<keyword evidence="5" id="KW-0808">Transferase</keyword>
<dbReference type="GO" id="GO:0004674">
    <property type="term" value="F:protein serine/threonine kinase activity"/>
    <property type="evidence" value="ECO:0007669"/>
    <property type="project" value="UniProtKB-KW"/>
</dbReference>
<evidence type="ECO:0000256" key="2">
    <source>
        <dbReference type="ARBA" id="ARBA00010507"/>
    </source>
</evidence>
<dbReference type="PROSITE" id="PS00108">
    <property type="entry name" value="PROTEIN_KINASE_ST"/>
    <property type="match status" value="2"/>
</dbReference>
<dbReference type="EMBL" id="CM009752">
    <property type="protein sequence ID" value="PUZ61469.1"/>
    <property type="molecule type" value="Genomic_DNA"/>
</dbReference>
<dbReference type="PROSITE" id="PS00107">
    <property type="entry name" value="PROTEIN_KINASE_ATP"/>
    <property type="match status" value="1"/>
</dbReference>
<dbReference type="Gramene" id="PUZ61478">
    <property type="protein sequence ID" value="PUZ61478"/>
    <property type="gene ID" value="GQ55_4G279300"/>
</dbReference>
<evidence type="ECO:0000256" key="9">
    <source>
        <dbReference type="ARBA" id="ARBA00023136"/>
    </source>
</evidence>
<keyword evidence="4" id="KW-0723">Serine/threonine-protein kinase</keyword>
<dbReference type="FunFam" id="1.10.510.10:FF:000870">
    <property type="entry name" value="OSJNBa0016N04.16-like protein"/>
    <property type="match status" value="1"/>
</dbReference>
<dbReference type="InterPro" id="IPR013783">
    <property type="entry name" value="Ig-like_fold"/>
</dbReference>
<dbReference type="SUPFAM" id="SSF49354">
    <property type="entry name" value="PapD-like"/>
    <property type="match status" value="1"/>
</dbReference>
<keyword evidence="8 12" id="KW-0067">ATP-binding</keyword>
<dbReference type="Gramene" id="PUZ61469">
    <property type="protein sequence ID" value="PUZ61469"/>
    <property type="gene ID" value="GQ55_4G279300"/>
</dbReference>
<dbReference type="InterPro" id="IPR000719">
    <property type="entry name" value="Prot_kinase_dom"/>
</dbReference>
<dbReference type="GO" id="GO:0005524">
    <property type="term" value="F:ATP binding"/>
    <property type="evidence" value="ECO:0007669"/>
    <property type="project" value="UniProtKB-UniRule"/>
</dbReference>
<evidence type="ECO:0000256" key="4">
    <source>
        <dbReference type="ARBA" id="ARBA00022527"/>
    </source>
</evidence>
<comment type="catalytic activity">
    <reaction evidence="11">
        <text>L-seryl-[protein] + ATP = O-phospho-L-seryl-[protein] + ADP + H(+)</text>
        <dbReference type="Rhea" id="RHEA:17989"/>
        <dbReference type="Rhea" id="RHEA-COMP:9863"/>
        <dbReference type="Rhea" id="RHEA-COMP:11604"/>
        <dbReference type="ChEBI" id="CHEBI:15378"/>
        <dbReference type="ChEBI" id="CHEBI:29999"/>
        <dbReference type="ChEBI" id="CHEBI:30616"/>
        <dbReference type="ChEBI" id="CHEBI:83421"/>
        <dbReference type="ChEBI" id="CHEBI:456216"/>
        <dbReference type="EC" id="2.7.11.1"/>
    </reaction>
</comment>
<evidence type="ECO:0000256" key="6">
    <source>
        <dbReference type="ARBA" id="ARBA00022741"/>
    </source>
</evidence>
<evidence type="ECO:0000256" key="12">
    <source>
        <dbReference type="PROSITE-ProRule" id="PRU10141"/>
    </source>
</evidence>
<evidence type="ECO:0000256" key="7">
    <source>
        <dbReference type="ARBA" id="ARBA00022777"/>
    </source>
</evidence>
<comment type="similarity">
    <text evidence="2">Belongs to the protein kinase superfamily. TKL Ser/Thr protein kinase family. RAF subfamily.</text>
</comment>
<dbReference type="Pfam" id="PF00635">
    <property type="entry name" value="Motile_Sperm"/>
    <property type="match status" value="1"/>
</dbReference>
<organism evidence="15 16">
    <name type="scientific">Panicum hallii var. hallii</name>
    <dbReference type="NCBI Taxonomy" id="1504633"/>
    <lineage>
        <taxon>Eukaryota</taxon>
        <taxon>Viridiplantae</taxon>
        <taxon>Streptophyta</taxon>
        <taxon>Embryophyta</taxon>
        <taxon>Tracheophyta</taxon>
        <taxon>Spermatophyta</taxon>
        <taxon>Magnoliopsida</taxon>
        <taxon>Liliopsida</taxon>
        <taxon>Poales</taxon>
        <taxon>Poaceae</taxon>
        <taxon>PACMAD clade</taxon>
        <taxon>Panicoideae</taxon>
        <taxon>Panicodae</taxon>
        <taxon>Paniceae</taxon>
        <taxon>Panicinae</taxon>
        <taxon>Panicum</taxon>
        <taxon>Panicum sect. Panicum</taxon>
    </lineage>
</organism>
<keyword evidence="9" id="KW-0472">Membrane</keyword>
<name>A0A2T7E0W4_9POAL</name>
<sequence>MDDVFSVHVNLETVLQDPNEEPCIIPLQYLRDITNNFSGDQELGRGGFGVVYKGVLPNGKMVAVKNLLSISLCLEREFKNEVDNLMKVRHKNIVRFVGYCCETQHKYITYNGINVFVDMPKRLLCFEYMTNGSLDKYISEESCGLDWNERYKVIKGICCGLHYLHNECEINGSVIHLDLKPENILLDENMMPKIADFGLARHFSDKKTQTCATSLVGSKGYMAPEYIWESIISPMADIYSLGVIIIEIITGHKYGPSGTETFCRDFVESVLQNWKKREAAPKYASLETDYQQIEICLKIGITCTDFDRRKRPTMNKIIEILNTWESTHCYVGEESRPHASQVAHKPKELLEITPLELYFSLERNKRVPCIVKLTNKTDNYAAFYFGVTKAKNNYLIEPTSGLVLPLSTSFVRVTMEEDHEAASWDLLCGDEFLVQSIAVWGYTAIPKPITADMFDGMRIDMVQKVRLTVGYTPIQTPSRSLLSDYPSSGAPSEGNSQDQEMDYIEAPQGAEGISQTLTGTESARFGICLDDMAESEIIWEEVAIGERLGLDSFGEVFRGEWHGLEVTIKRFLQQDISSDAFEAFRTEVGIMKRVRHPNVVLFMGAVTRVPQLSIVTEFLPRGSLFRLIHQSNNHQLDERRRLRMAFDVACGMNYLHNCSPVIVHGDLKSKNLLVDEKWVVKVCNFGLSRIKHSTFLFKQDETPEWMAPEVLRNEPSDEKCDVFSYGVILWELCTLLQPWEGMNPMQVVGAVGFRQRRLDIPGSVDPAVAEIIKRCWQTDPRLRPSFSVIMAALRPLLENMPANQPTRKRTQQTDD</sequence>
<dbReference type="AlphaFoldDB" id="A0A2T7E0W4"/>
<dbReference type="Gramene" id="PUZ61479">
    <property type="protein sequence ID" value="PUZ61479"/>
    <property type="gene ID" value="GQ55_4G279300"/>
</dbReference>